<gene>
    <name evidence="2" type="ORF">M404DRAFT_23159</name>
</gene>
<feature type="compositionally biased region" description="Low complexity" evidence="1">
    <location>
        <begin position="338"/>
        <end position="355"/>
    </location>
</feature>
<dbReference type="InParanoid" id="A0A0C3KGC3"/>
<feature type="region of interest" description="Disordered" evidence="1">
    <location>
        <begin position="650"/>
        <end position="687"/>
    </location>
</feature>
<name>A0A0C3KGC3_PISTI</name>
<feature type="compositionally biased region" description="Basic residues" evidence="1">
    <location>
        <begin position="457"/>
        <end position="468"/>
    </location>
</feature>
<reference evidence="2 3" key="1">
    <citation type="submission" date="2014-04" db="EMBL/GenBank/DDBJ databases">
        <authorList>
            <consortium name="DOE Joint Genome Institute"/>
            <person name="Kuo A."/>
            <person name="Kohler A."/>
            <person name="Costa M.D."/>
            <person name="Nagy L.G."/>
            <person name="Floudas D."/>
            <person name="Copeland A."/>
            <person name="Barry K.W."/>
            <person name="Cichocki N."/>
            <person name="Veneault-Fourrey C."/>
            <person name="LaButti K."/>
            <person name="Lindquist E.A."/>
            <person name="Lipzen A."/>
            <person name="Lundell T."/>
            <person name="Morin E."/>
            <person name="Murat C."/>
            <person name="Sun H."/>
            <person name="Tunlid A."/>
            <person name="Henrissat B."/>
            <person name="Grigoriev I.V."/>
            <person name="Hibbett D.S."/>
            <person name="Martin F."/>
            <person name="Nordberg H.P."/>
            <person name="Cantor M.N."/>
            <person name="Hua S.X."/>
        </authorList>
    </citation>
    <scope>NUCLEOTIDE SEQUENCE [LARGE SCALE GENOMIC DNA]</scope>
    <source>
        <strain evidence="2 3">Marx 270</strain>
    </source>
</reference>
<dbReference type="HOGENOM" id="CLU_338030_0_0_1"/>
<dbReference type="Proteomes" id="UP000054217">
    <property type="component" value="Unassembled WGS sequence"/>
</dbReference>
<dbReference type="EMBL" id="KN831957">
    <property type="protein sequence ID" value="KIO08642.1"/>
    <property type="molecule type" value="Genomic_DNA"/>
</dbReference>
<feature type="region of interest" description="Disordered" evidence="1">
    <location>
        <begin position="1"/>
        <end position="24"/>
    </location>
</feature>
<feature type="region of interest" description="Disordered" evidence="1">
    <location>
        <begin position="165"/>
        <end position="195"/>
    </location>
</feature>
<proteinExistence type="predicted"/>
<reference evidence="3" key="2">
    <citation type="submission" date="2015-01" db="EMBL/GenBank/DDBJ databases">
        <title>Evolutionary Origins and Diversification of the Mycorrhizal Mutualists.</title>
        <authorList>
            <consortium name="DOE Joint Genome Institute"/>
            <consortium name="Mycorrhizal Genomics Consortium"/>
            <person name="Kohler A."/>
            <person name="Kuo A."/>
            <person name="Nagy L.G."/>
            <person name="Floudas D."/>
            <person name="Copeland A."/>
            <person name="Barry K.W."/>
            <person name="Cichocki N."/>
            <person name="Veneault-Fourrey C."/>
            <person name="LaButti K."/>
            <person name="Lindquist E.A."/>
            <person name="Lipzen A."/>
            <person name="Lundell T."/>
            <person name="Morin E."/>
            <person name="Murat C."/>
            <person name="Riley R."/>
            <person name="Ohm R."/>
            <person name="Sun H."/>
            <person name="Tunlid A."/>
            <person name="Henrissat B."/>
            <person name="Grigoriev I.V."/>
            <person name="Hibbett D.S."/>
            <person name="Martin F."/>
        </authorList>
    </citation>
    <scope>NUCLEOTIDE SEQUENCE [LARGE SCALE GENOMIC DNA]</scope>
    <source>
        <strain evidence="3">Marx 270</strain>
    </source>
</reference>
<feature type="compositionally biased region" description="Polar residues" evidence="1">
    <location>
        <begin position="650"/>
        <end position="669"/>
    </location>
</feature>
<evidence type="ECO:0000256" key="1">
    <source>
        <dbReference type="SAM" id="MobiDB-lite"/>
    </source>
</evidence>
<organism evidence="2 3">
    <name type="scientific">Pisolithus tinctorius Marx 270</name>
    <dbReference type="NCBI Taxonomy" id="870435"/>
    <lineage>
        <taxon>Eukaryota</taxon>
        <taxon>Fungi</taxon>
        <taxon>Dikarya</taxon>
        <taxon>Basidiomycota</taxon>
        <taxon>Agaricomycotina</taxon>
        <taxon>Agaricomycetes</taxon>
        <taxon>Agaricomycetidae</taxon>
        <taxon>Boletales</taxon>
        <taxon>Sclerodermatineae</taxon>
        <taxon>Pisolithaceae</taxon>
        <taxon>Pisolithus</taxon>
    </lineage>
</organism>
<evidence type="ECO:0000313" key="3">
    <source>
        <dbReference type="Proteomes" id="UP000054217"/>
    </source>
</evidence>
<feature type="region of interest" description="Disordered" evidence="1">
    <location>
        <begin position="50"/>
        <end position="122"/>
    </location>
</feature>
<feature type="compositionally biased region" description="Polar residues" evidence="1">
    <location>
        <begin position="387"/>
        <end position="397"/>
    </location>
</feature>
<evidence type="ECO:0000313" key="2">
    <source>
        <dbReference type="EMBL" id="KIO08642.1"/>
    </source>
</evidence>
<feature type="compositionally biased region" description="Low complexity" evidence="1">
    <location>
        <begin position="166"/>
        <end position="195"/>
    </location>
</feature>
<dbReference type="OrthoDB" id="3195323at2759"/>
<feature type="compositionally biased region" description="Basic and acidic residues" evidence="1">
    <location>
        <begin position="365"/>
        <end position="377"/>
    </location>
</feature>
<keyword evidence="3" id="KW-1185">Reference proteome</keyword>
<feature type="compositionally biased region" description="Basic residues" evidence="1">
    <location>
        <begin position="75"/>
        <end position="85"/>
    </location>
</feature>
<accession>A0A0C3KGC3</accession>
<protein>
    <submittedName>
        <fullName evidence="2">Uncharacterized protein</fullName>
    </submittedName>
</protein>
<dbReference type="AlphaFoldDB" id="A0A0C3KGC3"/>
<feature type="compositionally biased region" description="Low complexity" evidence="1">
    <location>
        <begin position="405"/>
        <end position="418"/>
    </location>
</feature>
<sequence length="781" mass="84065">MSSARQWFTKHVYSTSKPPKDIPCPVTEKICDGAKSPASFKFNTLAAVMGRKPRKLRRPPPNQDQLSICPSGHHNPPRFSKRPHSKSVSSTVRSGNDSMKLQTPSDAPKGRPSLNPPSVLTLSDPDPFAVNAISVPGSITDSNGVSLSSSSVTADVIRKENAALEPARTSLASSSSCSRRPSDLSSPDSPSFPFLDSEKAQIRTRLDRKGHHPYPSEESLDNRRVCIYGLSLVGCESAATLTERDTSGTLPPSRPRDHAESTSHSSPSLPQTLRNVVTPPECESVPVLPRPPALNRKVSALRLATEPPCAPPPHALPAVPRSCKWGHEHEEEDPHPSPSGSGSSSSISFASSASSTPDENDEESLDPRYRTLRERPMVDQGPVASIRPTQRDISNAPPSDIFARSPTAASPLSSSSAHSLKKSASHSTLQRCMMGPWLSSPAPSNDVKTPNKEPRKQRSFHQSQRAHRPALPPLRHSSSCTPAASTPTPGSPDSRRGIPSSPPVSVRKRLFSGSSQRRPSTATTEDDLRSIFSLPSEMELNHGSISLHSVLLNDADSEVLPSGTPTTPATDYGQQIMSPAEMFAVEAKVQSEFDSKYGGVIRNRQRVLSSVLTPSPDPSYVKEGFSAVPLTFTRSNVRASQSLSVPQLSVRSSTTQETPSFLGSLNVSSGGLPLPPPRLPRRPHTAEPPYGMPSNAISVSNKQASDVPFISLAPPPRRTCVLPIIHGDPPQKSMIRKPSFLDIADESPFMDNSFLDLEGGKESLDLSTDEGCEDDFVVYAL</sequence>
<feature type="compositionally biased region" description="Low complexity" evidence="1">
    <location>
        <begin position="477"/>
        <end position="492"/>
    </location>
</feature>
<feature type="compositionally biased region" description="Basic and acidic residues" evidence="1">
    <location>
        <begin position="326"/>
        <end position="335"/>
    </location>
</feature>
<feature type="region of interest" description="Disordered" evidence="1">
    <location>
        <begin position="241"/>
        <end position="275"/>
    </location>
</feature>
<feature type="compositionally biased region" description="Polar residues" evidence="1">
    <location>
        <begin position="262"/>
        <end position="275"/>
    </location>
</feature>
<feature type="compositionally biased region" description="Polar residues" evidence="1">
    <location>
        <begin position="512"/>
        <end position="523"/>
    </location>
</feature>
<feature type="compositionally biased region" description="Polar residues" evidence="1">
    <location>
        <begin position="86"/>
        <end position="105"/>
    </location>
</feature>
<feature type="compositionally biased region" description="Polar residues" evidence="1">
    <location>
        <begin position="1"/>
        <end position="17"/>
    </location>
</feature>
<feature type="region of interest" description="Disordered" evidence="1">
    <location>
        <begin position="326"/>
        <end position="526"/>
    </location>
</feature>